<dbReference type="InterPro" id="IPR053140">
    <property type="entry name" value="GDSL_Rv0518-like"/>
</dbReference>
<accession>A0A4V5MZW2</accession>
<dbReference type="SUPFAM" id="SSF52266">
    <property type="entry name" value="SGNH hydrolase"/>
    <property type="match status" value="1"/>
</dbReference>
<evidence type="ECO:0000256" key="1">
    <source>
        <dbReference type="SAM" id="MobiDB-lite"/>
    </source>
</evidence>
<dbReference type="InterPro" id="IPR036514">
    <property type="entry name" value="SGNH_hydro_sf"/>
</dbReference>
<organism evidence="2 3">
    <name type="scientific">Actinacidiphila oryziradicis</name>
    <dbReference type="NCBI Taxonomy" id="2571141"/>
    <lineage>
        <taxon>Bacteria</taxon>
        <taxon>Bacillati</taxon>
        <taxon>Actinomycetota</taxon>
        <taxon>Actinomycetes</taxon>
        <taxon>Kitasatosporales</taxon>
        <taxon>Streptomycetaceae</taxon>
        <taxon>Actinacidiphila</taxon>
    </lineage>
</organism>
<feature type="compositionally biased region" description="Pro residues" evidence="1">
    <location>
        <begin position="1"/>
        <end position="11"/>
    </location>
</feature>
<dbReference type="OrthoDB" id="1828825at2"/>
<keyword evidence="3" id="KW-1185">Reference proteome</keyword>
<dbReference type="RefSeq" id="WP_136725573.1">
    <property type="nucleotide sequence ID" value="NZ_SUMC01000020.1"/>
</dbReference>
<dbReference type="Gene3D" id="3.40.50.1110">
    <property type="entry name" value="SGNH hydrolase"/>
    <property type="match status" value="1"/>
</dbReference>
<feature type="compositionally biased region" description="Basic residues" evidence="1">
    <location>
        <begin position="14"/>
        <end position="23"/>
    </location>
</feature>
<dbReference type="EMBL" id="SUMC01000020">
    <property type="protein sequence ID" value="TKA09699.1"/>
    <property type="molecule type" value="Genomic_DNA"/>
</dbReference>
<sequence length="97" mass="10386">MRNTAPAPPGAPRGRGHPHPGRGLRLHHLARAAARDQINAFTRDNGGAFDAWVDFDAAVRNPADPEAMLPQYDCGDHLHPNGAGYQAMADAIGLDRL</sequence>
<dbReference type="AlphaFoldDB" id="A0A4V5MZW2"/>
<reference evidence="2 3" key="1">
    <citation type="submission" date="2019-04" db="EMBL/GenBank/DDBJ databases">
        <title>Streptomyces oryziradicis sp. nov., a novel actinomycete isolated from rhizosphere soil of rice (Oryza sativa L.).</title>
        <authorList>
            <person name="Li C."/>
        </authorList>
    </citation>
    <scope>NUCLEOTIDE SEQUENCE [LARGE SCALE GENOMIC DNA]</scope>
    <source>
        <strain evidence="2 3">NEAU-C40</strain>
    </source>
</reference>
<evidence type="ECO:0008006" key="4">
    <source>
        <dbReference type="Google" id="ProtNLM"/>
    </source>
</evidence>
<evidence type="ECO:0000313" key="3">
    <source>
        <dbReference type="Proteomes" id="UP000305778"/>
    </source>
</evidence>
<dbReference type="PANTHER" id="PTHR43784:SF2">
    <property type="entry name" value="GDSL-LIKE LIPASE_ACYLHYDROLASE, PUTATIVE (AFU_ORTHOLOGUE AFUA_2G00820)-RELATED"/>
    <property type="match status" value="1"/>
</dbReference>
<protein>
    <recommendedName>
        <fullName evidence="4">SGNH hydrolase-type esterase domain-containing protein</fullName>
    </recommendedName>
</protein>
<gene>
    <name evidence="2" type="ORF">FCI23_21575</name>
</gene>
<evidence type="ECO:0000313" key="2">
    <source>
        <dbReference type="EMBL" id="TKA09699.1"/>
    </source>
</evidence>
<feature type="region of interest" description="Disordered" evidence="1">
    <location>
        <begin position="1"/>
        <end position="23"/>
    </location>
</feature>
<dbReference type="Proteomes" id="UP000305778">
    <property type="component" value="Unassembled WGS sequence"/>
</dbReference>
<proteinExistence type="predicted"/>
<comment type="caution">
    <text evidence="2">The sequence shown here is derived from an EMBL/GenBank/DDBJ whole genome shotgun (WGS) entry which is preliminary data.</text>
</comment>
<dbReference type="PANTHER" id="PTHR43784">
    <property type="entry name" value="GDSL-LIKE LIPASE/ACYLHYDROLASE, PUTATIVE (AFU_ORTHOLOGUE AFUA_2G00820)-RELATED"/>
    <property type="match status" value="1"/>
</dbReference>
<name>A0A4V5MZW2_9ACTN</name>